<accession>A0A1G2HSZ3</accession>
<dbReference type="PANTHER" id="PTHR11956:SF5">
    <property type="entry name" value="ARGININE--TRNA LIGASE, CYTOPLASMIC"/>
    <property type="match status" value="1"/>
</dbReference>
<evidence type="ECO:0000256" key="3">
    <source>
        <dbReference type="ARBA" id="ARBA00022490"/>
    </source>
</evidence>
<dbReference type="HAMAP" id="MF_00123">
    <property type="entry name" value="Arg_tRNA_synth"/>
    <property type="match status" value="1"/>
</dbReference>
<dbReference type="SUPFAM" id="SSF52374">
    <property type="entry name" value="Nucleotidylyl transferase"/>
    <property type="match status" value="1"/>
</dbReference>
<keyword evidence="6 10" id="KW-0067">ATP-binding</keyword>
<comment type="subcellular location">
    <subcellularLocation>
        <location evidence="1 10">Cytoplasm</location>
    </subcellularLocation>
</comment>
<comment type="similarity">
    <text evidence="2 10 11">Belongs to the class-I aminoacyl-tRNA synthetase family.</text>
</comment>
<dbReference type="NCBIfam" id="TIGR00456">
    <property type="entry name" value="argS"/>
    <property type="match status" value="1"/>
</dbReference>
<dbReference type="AlphaFoldDB" id="A0A1G2HSZ3"/>
<evidence type="ECO:0000256" key="8">
    <source>
        <dbReference type="ARBA" id="ARBA00023146"/>
    </source>
</evidence>
<dbReference type="Pfam" id="PF00750">
    <property type="entry name" value="tRNA-synt_1d"/>
    <property type="match status" value="1"/>
</dbReference>
<dbReference type="PANTHER" id="PTHR11956">
    <property type="entry name" value="ARGINYL-TRNA SYNTHETASE"/>
    <property type="match status" value="1"/>
</dbReference>
<evidence type="ECO:0000256" key="6">
    <source>
        <dbReference type="ARBA" id="ARBA00022840"/>
    </source>
</evidence>
<gene>
    <name evidence="10" type="primary">argS</name>
    <name evidence="14" type="ORF">A2822_00220</name>
</gene>
<feature type="domain" description="DALR anticodon binding" evidence="12">
    <location>
        <begin position="453"/>
        <end position="572"/>
    </location>
</feature>
<dbReference type="SUPFAM" id="SSF47323">
    <property type="entry name" value="Anticodon-binding domain of a subclass of class I aminoacyl-tRNA synthetases"/>
    <property type="match status" value="1"/>
</dbReference>
<dbReference type="PROSITE" id="PS00178">
    <property type="entry name" value="AA_TRNA_LIGASE_I"/>
    <property type="match status" value="1"/>
</dbReference>
<evidence type="ECO:0000256" key="7">
    <source>
        <dbReference type="ARBA" id="ARBA00022917"/>
    </source>
</evidence>
<dbReference type="EMBL" id="MHOP01000018">
    <property type="protein sequence ID" value="OGZ65662.1"/>
    <property type="molecule type" value="Genomic_DNA"/>
</dbReference>
<comment type="catalytic activity">
    <reaction evidence="9 10">
        <text>tRNA(Arg) + L-arginine + ATP = L-arginyl-tRNA(Arg) + AMP + diphosphate</text>
        <dbReference type="Rhea" id="RHEA:20301"/>
        <dbReference type="Rhea" id="RHEA-COMP:9658"/>
        <dbReference type="Rhea" id="RHEA-COMP:9673"/>
        <dbReference type="ChEBI" id="CHEBI:30616"/>
        <dbReference type="ChEBI" id="CHEBI:32682"/>
        <dbReference type="ChEBI" id="CHEBI:33019"/>
        <dbReference type="ChEBI" id="CHEBI:78442"/>
        <dbReference type="ChEBI" id="CHEBI:78513"/>
        <dbReference type="ChEBI" id="CHEBI:456215"/>
        <dbReference type="EC" id="6.1.1.19"/>
    </reaction>
</comment>
<evidence type="ECO:0000256" key="1">
    <source>
        <dbReference type="ARBA" id="ARBA00004496"/>
    </source>
</evidence>
<evidence type="ECO:0000259" key="12">
    <source>
        <dbReference type="SMART" id="SM00836"/>
    </source>
</evidence>
<dbReference type="InterPro" id="IPR001412">
    <property type="entry name" value="aa-tRNA-synth_I_CS"/>
</dbReference>
<dbReference type="GO" id="GO:0005524">
    <property type="term" value="F:ATP binding"/>
    <property type="evidence" value="ECO:0007669"/>
    <property type="project" value="UniProtKB-UniRule"/>
</dbReference>
<dbReference type="GO" id="GO:0004814">
    <property type="term" value="F:arginine-tRNA ligase activity"/>
    <property type="evidence" value="ECO:0007669"/>
    <property type="project" value="UniProtKB-UniRule"/>
</dbReference>
<dbReference type="GO" id="GO:0006420">
    <property type="term" value="P:arginyl-tRNA aminoacylation"/>
    <property type="evidence" value="ECO:0007669"/>
    <property type="project" value="UniProtKB-UniRule"/>
</dbReference>
<dbReference type="Pfam" id="PF03485">
    <property type="entry name" value="Arg_tRNA_synt_N"/>
    <property type="match status" value="1"/>
</dbReference>
<dbReference type="SMART" id="SM00836">
    <property type="entry name" value="DALR_1"/>
    <property type="match status" value="1"/>
</dbReference>
<keyword evidence="3 10" id="KW-0963">Cytoplasm</keyword>
<evidence type="ECO:0000313" key="14">
    <source>
        <dbReference type="EMBL" id="OGZ65662.1"/>
    </source>
</evidence>
<evidence type="ECO:0000313" key="15">
    <source>
        <dbReference type="Proteomes" id="UP000178774"/>
    </source>
</evidence>
<reference evidence="14 15" key="1">
    <citation type="journal article" date="2016" name="Nat. Commun.">
        <title>Thousands of microbial genomes shed light on interconnected biogeochemical processes in an aquifer system.</title>
        <authorList>
            <person name="Anantharaman K."/>
            <person name="Brown C.T."/>
            <person name="Hug L.A."/>
            <person name="Sharon I."/>
            <person name="Castelle C.J."/>
            <person name="Probst A.J."/>
            <person name="Thomas B.C."/>
            <person name="Singh A."/>
            <person name="Wilkins M.J."/>
            <person name="Karaoz U."/>
            <person name="Brodie E.L."/>
            <person name="Williams K.H."/>
            <person name="Hubbard S.S."/>
            <person name="Banfield J.F."/>
        </authorList>
    </citation>
    <scope>NUCLEOTIDE SEQUENCE [LARGE SCALE GENOMIC DNA]</scope>
</reference>
<sequence length="572" mass="66095">MNFKEEIIKLLAKETKQTEEELTNLIAVPPDPGLGDYAFPCFKLGKNAKEEAEKLKAKLELPEFVSKVEVAGPYLNFFIKHNYLARETLHSIYKQAKQYGKPTQQKGKRTVIEYCGPNTNKPLHLGHIRNMALGNAICRILSFVGNEVHPVNIINDRGIHICQSMLAYQKWGHGKEPDKKEDHFVGDFYVLFAKHAKESEKQGEILKNEAQELLLKWERDDKETKKLWKKMNSWVLAGFAETYRRFGISFEKEYAESDYYLQGKELVYEGLKKSIFQKDPKTGAIVAPLEKYKLPNKVLLRGDDTSIYITQDMYLATLRYRDFKFQQMMYVVASEQRLHFQQLFKILELLGKDYAKDMHHISYGLVNLPTGRMKSREGTVVDADDIMGEVAEMAKIEIKKRHSHLSEREVEERADLIALAAIKFFMLKTDADKDIVYNPEESLSFEGETGPYLQYTYVRTCSLLRKAKNEHHLQPTYPVNFEVFALEEELKILRLMTAFQEAVVKAAEMKKPHLLATYLITLAQAFNEFYHKCPVLSEDKNQTKARLLLVDGVRQVLENGLNLLGIKMPQEM</sequence>
<protein>
    <recommendedName>
        <fullName evidence="10">Arginine--tRNA ligase</fullName>
        <ecNumber evidence="10">6.1.1.19</ecNumber>
    </recommendedName>
    <alternativeName>
        <fullName evidence="10">Arginyl-tRNA synthetase</fullName>
        <shortName evidence="10">ArgRS</shortName>
    </alternativeName>
</protein>
<keyword evidence="5 10" id="KW-0547">Nucleotide-binding</keyword>
<dbReference type="Pfam" id="PF05746">
    <property type="entry name" value="DALR_1"/>
    <property type="match status" value="1"/>
</dbReference>
<evidence type="ECO:0000256" key="5">
    <source>
        <dbReference type="ARBA" id="ARBA00022741"/>
    </source>
</evidence>
<comment type="subunit">
    <text evidence="10">Monomer.</text>
</comment>
<dbReference type="InterPro" id="IPR001278">
    <property type="entry name" value="Arg-tRNA-ligase"/>
</dbReference>
<evidence type="ECO:0000259" key="13">
    <source>
        <dbReference type="SMART" id="SM01016"/>
    </source>
</evidence>
<dbReference type="PRINTS" id="PR01038">
    <property type="entry name" value="TRNASYNTHARG"/>
</dbReference>
<organism evidence="14 15">
    <name type="scientific">Candidatus Staskawiczbacteria bacterium RIFCSPHIGHO2_01_FULL_41_41</name>
    <dbReference type="NCBI Taxonomy" id="1802203"/>
    <lineage>
        <taxon>Bacteria</taxon>
        <taxon>Candidatus Staskawicziibacteriota</taxon>
    </lineage>
</organism>
<dbReference type="InterPro" id="IPR009080">
    <property type="entry name" value="tRNAsynth_Ia_anticodon-bd"/>
</dbReference>
<dbReference type="Gene3D" id="3.30.1360.70">
    <property type="entry name" value="Arginyl tRNA synthetase N-terminal domain"/>
    <property type="match status" value="1"/>
</dbReference>
<dbReference type="InterPro" id="IPR014729">
    <property type="entry name" value="Rossmann-like_a/b/a_fold"/>
</dbReference>
<evidence type="ECO:0000256" key="9">
    <source>
        <dbReference type="ARBA" id="ARBA00049339"/>
    </source>
</evidence>
<dbReference type="Gene3D" id="3.40.50.620">
    <property type="entry name" value="HUPs"/>
    <property type="match status" value="1"/>
</dbReference>
<dbReference type="InterPro" id="IPR036695">
    <property type="entry name" value="Arg-tRNA-synth_N_sf"/>
</dbReference>
<comment type="caution">
    <text evidence="14">The sequence shown here is derived from an EMBL/GenBank/DDBJ whole genome shotgun (WGS) entry which is preliminary data.</text>
</comment>
<evidence type="ECO:0000256" key="4">
    <source>
        <dbReference type="ARBA" id="ARBA00022598"/>
    </source>
</evidence>
<dbReference type="Gene3D" id="1.10.730.10">
    <property type="entry name" value="Isoleucyl-tRNA Synthetase, Domain 1"/>
    <property type="match status" value="1"/>
</dbReference>
<feature type="domain" description="Arginyl tRNA synthetase N-terminal" evidence="13">
    <location>
        <begin position="1"/>
        <end position="79"/>
    </location>
</feature>
<dbReference type="EC" id="6.1.1.19" evidence="10"/>
<evidence type="ECO:0000256" key="2">
    <source>
        <dbReference type="ARBA" id="ARBA00005594"/>
    </source>
</evidence>
<dbReference type="CDD" id="cd07956">
    <property type="entry name" value="Anticodon_Ia_Arg"/>
    <property type="match status" value="1"/>
</dbReference>
<keyword evidence="7 10" id="KW-0648">Protein biosynthesis</keyword>
<evidence type="ECO:0000256" key="10">
    <source>
        <dbReference type="HAMAP-Rule" id="MF_00123"/>
    </source>
</evidence>
<dbReference type="SUPFAM" id="SSF55190">
    <property type="entry name" value="Arginyl-tRNA synthetase (ArgRS), N-terminal 'additional' domain"/>
    <property type="match status" value="1"/>
</dbReference>
<dbReference type="InterPro" id="IPR035684">
    <property type="entry name" value="ArgRS_core"/>
</dbReference>
<dbReference type="InterPro" id="IPR008909">
    <property type="entry name" value="DALR_anticod-bd"/>
</dbReference>
<feature type="short sequence motif" description="'HIGH' region" evidence="10">
    <location>
        <begin position="117"/>
        <end position="127"/>
    </location>
</feature>
<keyword evidence="4 10" id="KW-0436">Ligase</keyword>
<dbReference type="GO" id="GO:0005737">
    <property type="term" value="C:cytoplasm"/>
    <property type="evidence" value="ECO:0007669"/>
    <property type="project" value="UniProtKB-SubCell"/>
</dbReference>
<dbReference type="FunFam" id="1.10.730.10:FF:000008">
    <property type="entry name" value="Arginine--tRNA ligase"/>
    <property type="match status" value="1"/>
</dbReference>
<dbReference type="Proteomes" id="UP000178774">
    <property type="component" value="Unassembled WGS sequence"/>
</dbReference>
<proteinExistence type="inferred from homology"/>
<name>A0A1G2HSZ3_9BACT</name>
<dbReference type="SMART" id="SM01016">
    <property type="entry name" value="Arg_tRNA_synt_N"/>
    <property type="match status" value="1"/>
</dbReference>
<dbReference type="InterPro" id="IPR005148">
    <property type="entry name" value="Arg-tRNA-synth_N"/>
</dbReference>
<keyword evidence="8 10" id="KW-0030">Aminoacyl-tRNA synthetase</keyword>
<evidence type="ECO:0000256" key="11">
    <source>
        <dbReference type="RuleBase" id="RU363038"/>
    </source>
</evidence>